<keyword evidence="2" id="KW-0328">Glycosyltransferase</keyword>
<feature type="domain" description="Erythromycin biosynthesis protein CIII-like N-terminal" evidence="5">
    <location>
        <begin position="10"/>
        <end position="140"/>
    </location>
</feature>
<evidence type="ECO:0000256" key="1">
    <source>
        <dbReference type="ARBA" id="ARBA00006962"/>
    </source>
</evidence>
<evidence type="ECO:0000256" key="3">
    <source>
        <dbReference type="ARBA" id="ARBA00022679"/>
    </source>
</evidence>
<comment type="caution">
    <text evidence="6">The sequence shown here is derived from an EMBL/GenBank/DDBJ whole genome shotgun (WGS) entry which is preliminary data.</text>
</comment>
<evidence type="ECO:0008006" key="8">
    <source>
        <dbReference type="Google" id="ProtNLM"/>
    </source>
</evidence>
<evidence type="ECO:0000256" key="2">
    <source>
        <dbReference type="ARBA" id="ARBA00022676"/>
    </source>
</evidence>
<sequence>MTEGTIEAGRAFGADLVVFTSDHAAGRITAQAFGVPGLEVGNRVSWSLRDADFRENHNSFDGELERGLQRELGIADGDPRLVARIDPRPASMGGLKADEPDPRDGVPWWPMRFVPFNGGAVLPPWTMQAPPRPRVCVTLGTVVPAISGTTNLEVVVEALGGMDLDVVLAAGTADLTALGTLPENVRSVGFLPLSAFLPSCSLIVHHGGSGTTAAPLHYGVPQLVLPAFADNPLSAKRVADRGVGLSLDPATADVETVREMVRRLLEEPRFSSAAAEVAEEMAGQPSPSEVVARVADALG</sequence>
<evidence type="ECO:0000313" key="7">
    <source>
        <dbReference type="Proteomes" id="UP001500729"/>
    </source>
</evidence>
<protein>
    <recommendedName>
        <fullName evidence="8">Glycosyltransferase</fullName>
    </recommendedName>
</protein>
<keyword evidence="7" id="KW-1185">Reference proteome</keyword>
<accession>A0ABP3LR71</accession>
<dbReference type="Pfam" id="PF21036">
    <property type="entry name" value="EryCIII-like_N"/>
    <property type="match status" value="1"/>
</dbReference>
<gene>
    <name evidence="6" type="ORF">GCM10009533_00610</name>
</gene>
<reference evidence="7" key="1">
    <citation type="journal article" date="2019" name="Int. J. Syst. Evol. Microbiol.">
        <title>The Global Catalogue of Microorganisms (GCM) 10K type strain sequencing project: providing services to taxonomists for standard genome sequencing and annotation.</title>
        <authorList>
            <consortium name="The Broad Institute Genomics Platform"/>
            <consortium name="The Broad Institute Genome Sequencing Center for Infectious Disease"/>
            <person name="Wu L."/>
            <person name="Ma J."/>
        </authorList>
    </citation>
    <scope>NUCLEOTIDE SEQUENCE [LARGE SCALE GENOMIC DNA]</scope>
    <source>
        <strain evidence="7">JCM 10303</strain>
    </source>
</reference>
<evidence type="ECO:0000259" key="4">
    <source>
        <dbReference type="Pfam" id="PF06722"/>
    </source>
</evidence>
<keyword evidence="3" id="KW-0808">Transferase</keyword>
<dbReference type="Gene3D" id="3.40.50.2000">
    <property type="entry name" value="Glycogen Phosphorylase B"/>
    <property type="match status" value="2"/>
</dbReference>
<evidence type="ECO:0000313" key="6">
    <source>
        <dbReference type="EMBL" id="GAA0505798.1"/>
    </source>
</evidence>
<dbReference type="PANTHER" id="PTHR48050">
    <property type="entry name" value="STEROL 3-BETA-GLUCOSYLTRANSFERASE"/>
    <property type="match status" value="1"/>
</dbReference>
<dbReference type="EMBL" id="BAAAGS010000001">
    <property type="protein sequence ID" value="GAA0505798.1"/>
    <property type="molecule type" value="Genomic_DNA"/>
</dbReference>
<evidence type="ECO:0000259" key="5">
    <source>
        <dbReference type="Pfam" id="PF21036"/>
    </source>
</evidence>
<feature type="domain" description="Erythromycin biosynthesis protein CIII-like C-terminal" evidence="4">
    <location>
        <begin position="154"/>
        <end position="294"/>
    </location>
</feature>
<proteinExistence type="inferred from homology"/>
<dbReference type="InterPro" id="IPR050426">
    <property type="entry name" value="Glycosyltransferase_28"/>
</dbReference>
<name>A0ABP3LR71_SACER</name>
<dbReference type="InterPro" id="IPR002213">
    <property type="entry name" value="UDP_glucos_trans"/>
</dbReference>
<dbReference type="CDD" id="cd03784">
    <property type="entry name" value="GT1_Gtf-like"/>
    <property type="match status" value="1"/>
</dbReference>
<organism evidence="6 7">
    <name type="scientific">Saccharopolyspora erythraea</name>
    <name type="common">Streptomyces erythraeus</name>
    <dbReference type="NCBI Taxonomy" id="1836"/>
    <lineage>
        <taxon>Bacteria</taxon>
        <taxon>Bacillati</taxon>
        <taxon>Actinomycetota</taxon>
        <taxon>Actinomycetes</taxon>
        <taxon>Pseudonocardiales</taxon>
        <taxon>Pseudonocardiaceae</taxon>
        <taxon>Saccharopolyspora</taxon>
    </lineage>
</organism>
<dbReference type="InterPro" id="IPR048284">
    <property type="entry name" value="EryCIII-like_N"/>
</dbReference>
<dbReference type="SUPFAM" id="SSF53756">
    <property type="entry name" value="UDP-Glycosyltransferase/glycogen phosphorylase"/>
    <property type="match status" value="1"/>
</dbReference>
<dbReference type="Pfam" id="PF06722">
    <property type="entry name" value="EryCIII-like_C"/>
    <property type="match status" value="1"/>
</dbReference>
<dbReference type="InterPro" id="IPR010610">
    <property type="entry name" value="EryCIII-like_C"/>
</dbReference>
<dbReference type="Proteomes" id="UP001500729">
    <property type="component" value="Unassembled WGS sequence"/>
</dbReference>
<comment type="similarity">
    <text evidence="1">Belongs to the glycosyltransferase 28 family.</text>
</comment>
<dbReference type="RefSeq" id="WP_009944363.1">
    <property type="nucleotide sequence ID" value="NZ_BAAAGS010000001.1"/>
</dbReference>
<dbReference type="PANTHER" id="PTHR48050:SF13">
    <property type="entry name" value="STEROL 3-BETA-GLUCOSYLTRANSFERASE UGT80A2"/>
    <property type="match status" value="1"/>
</dbReference>